<name>A0A2M8KRK6_9BACT</name>
<dbReference type="AlphaFoldDB" id="A0A2M8KRK6"/>
<evidence type="ECO:0000313" key="1">
    <source>
        <dbReference type="EMBL" id="PJE62552.1"/>
    </source>
</evidence>
<feature type="non-terminal residue" evidence="1">
    <location>
        <position position="49"/>
    </location>
</feature>
<dbReference type="Proteomes" id="UP000229554">
    <property type="component" value="Unassembled WGS sequence"/>
</dbReference>
<proteinExistence type="predicted"/>
<dbReference type="Gene3D" id="1.20.1440.20">
    <property type="entry name" value="LemA-like domain"/>
    <property type="match status" value="1"/>
</dbReference>
<evidence type="ECO:0008006" key="3">
    <source>
        <dbReference type="Google" id="ProtNLM"/>
    </source>
</evidence>
<organism evidence="1 2">
    <name type="scientific">Candidatus Roizmanbacteria bacterium CG10_big_fil_rev_8_21_14_0_10_39_6</name>
    <dbReference type="NCBI Taxonomy" id="1974853"/>
    <lineage>
        <taxon>Bacteria</taxon>
        <taxon>Candidatus Roizmaniibacteriota</taxon>
    </lineage>
</organism>
<protein>
    <recommendedName>
        <fullName evidence="3">LemA family protein</fullName>
    </recommendedName>
</protein>
<comment type="caution">
    <text evidence="1">The sequence shown here is derived from an EMBL/GenBank/DDBJ whole genome shotgun (WGS) entry which is preliminary data.</text>
</comment>
<reference evidence="2" key="1">
    <citation type="submission" date="2017-09" db="EMBL/GenBank/DDBJ databases">
        <title>Depth-based differentiation of microbial function through sediment-hosted aquifers and enrichment of novel symbionts in the deep terrestrial subsurface.</title>
        <authorList>
            <person name="Probst A.J."/>
            <person name="Ladd B."/>
            <person name="Jarett J.K."/>
            <person name="Geller-Mcgrath D.E."/>
            <person name="Sieber C.M.K."/>
            <person name="Emerson J.B."/>
            <person name="Anantharaman K."/>
            <person name="Thomas B.C."/>
            <person name="Malmstrom R."/>
            <person name="Stieglmeier M."/>
            <person name="Klingl A."/>
            <person name="Woyke T."/>
            <person name="Ryan C.M."/>
            <person name="Banfield J.F."/>
        </authorList>
    </citation>
    <scope>NUCLEOTIDE SEQUENCE [LARGE SCALE GENOMIC DNA]</scope>
</reference>
<sequence>MSYPLLLIGLLVLLALYVWGMYNRLIVLKNRIDEAWSGIKVQLTRRADL</sequence>
<accession>A0A2M8KRK6</accession>
<dbReference type="EMBL" id="PFED01000179">
    <property type="protein sequence ID" value="PJE62552.1"/>
    <property type="molecule type" value="Genomic_DNA"/>
</dbReference>
<evidence type="ECO:0000313" key="2">
    <source>
        <dbReference type="Proteomes" id="UP000229554"/>
    </source>
</evidence>
<gene>
    <name evidence="1" type="ORF">COU88_04365</name>
</gene>
<dbReference type="InterPro" id="IPR023353">
    <property type="entry name" value="LemA-like_dom_sf"/>
</dbReference>